<dbReference type="EMBL" id="BBJM01000089">
    <property type="protein sequence ID" value="GAK48790.1"/>
    <property type="molecule type" value="Genomic_DNA"/>
</dbReference>
<evidence type="ECO:0000313" key="3">
    <source>
        <dbReference type="Proteomes" id="UP000028700"/>
    </source>
</evidence>
<reference evidence="2" key="1">
    <citation type="journal article" date="2014" name="Genome Announc.">
        <title>Draft Genome Sequence of Lactobacillus oryzae Strain SG293T.</title>
        <authorList>
            <person name="Tanizawa Y."/>
            <person name="Fujisawa T."/>
            <person name="Mochizuki T."/>
            <person name="Kaminuma E."/>
            <person name="Nakamura Y."/>
            <person name="Tohno M."/>
        </authorList>
    </citation>
    <scope>NUCLEOTIDE SEQUENCE [LARGE SCALE GENOMIC DNA]</scope>
    <source>
        <strain evidence="2">SG293</strain>
    </source>
</reference>
<accession>A0A081BL72</accession>
<sequence length="94" mass="11346">MRLVYRKKMLENRHFLIGIFQYFTTVAYSIKGQLHFICINGDGDHEIVQILPDRFKNHIEYFRKFPQSVRDRVKTVSIDLNSYYKDIAKQMFPN</sequence>
<gene>
    <name evidence="2" type="ORF">LOSG293_890010</name>
</gene>
<dbReference type="InterPro" id="IPR002560">
    <property type="entry name" value="Transposase_DDE"/>
</dbReference>
<name>A0A081BL72_9LACO</name>
<dbReference type="Proteomes" id="UP000028700">
    <property type="component" value="Unassembled WGS sequence"/>
</dbReference>
<organism evidence="2 3">
    <name type="scientific">Secundilactobacillus oryzae JCM 18671</name>
    <dbReference type="NCBI Taxonomy" id="1291743"/>
    <lineage>
        <taxon>Bacteria</taxon>
        <taxon>Bacillati</taxon>
        <taxon>Bacillota</taxon>
        <taxon>Bacilli</taxon>
        <taxon>Lactobacillales</taxon>
        <taxon>Lactobacillaceae</taxon>
        <taxon>Secundilactobacillus</taxon>
    </lineage>
</organism>
<dbReference type="Pfam" id="PF01610">
    <property type="entry name" value="DDE_Tnp_ISL3"/>
    <property type="match status" value="1"/>
</dbReference>
<dbReference type="AlphaFoldDB" id="A0A081BL72"/>
<protein>
    <submittedName>
        <fullName evidence="2">Transposase</fullName>
    </submittedName>
</protein>
<evidence type="ECO:0000259" key="1">
    <source>
        <dbReference type="Pfam" id="PF01610"/>
    </source>
</evidence>
<keyword evidence="3" id="KW-1185">Reference proteome</keyword>
<proteinExistence type="predicted"/>
<comment type="caution">
    <text evidence="2">The sequence shown here is derived from an EMBL/GenBank/DDBJ whole genome shotgun (WGS) entry which is preliminary data.</text>
</comment>
<evidence type="ECO:0000313" key="2">
    <source>
        <dbReference type="EMBL" id="GAK48790.1"/>
    </source>
</evidence>
<feature type="non-terminal residue" evidence="2">
    <location>
        <position position="94"/>
    </location>
</feature>
<feature type="domain" description="Transposase IS204/IS1001/IS1096/IS1165 DDE" evidence="1">
    <location>
        <begin position="36"/>
        <end position="94"/>
    </location>
</feature>